<evidence type="ECO:0000256" key="3">
    <source>
        <dbReference type="ARBA" id="ARBA00022759"/>
    </source>
</evidence>
<dbReference type="AlphaFoldDB" id="A0A9D1APG2"/>
<evidence type="ECO:0000259" key="7">
    <source>
        <dbReference type="Pfam" id="PF08340"/>
    </source>
</evidence>
<evidence type="ECO:0000256" key="1">
    <source>
        <dbReference type="ARBA" id="ARBA00001968"/>
    </source>
</evidence>
<comment type="caution">
    <text evidence="8">The sequence shown here is derived from an EMBL/GenBank/DDBJ whole genome shotgun (WGS) entry which is preliminary data.</text>
</comment>
<dbReference type="PANTHER" id="PTHR30636:SF3">
    <property type="entry name" value="UPF0701 PROTEIN YICC"/>
    <property type="match status" value="1"/>
</dbReference>
<dbReference type="Proteomes" id="UP000824242">
    <property type="component" value="Unassembled WGS sequence"/>
</dbReference>
<dbReference type="InterPro" id="IPR013551">
    <property type="entry name" value="YicC-like_C"/>
</dbReference>
<dbReference type="EMBL" id="DVGZ01000108">
    <property type="protein sequence ID" value="HIR47928.1"/>
    <property type="molecule type" value="Genomic_DNA"/>
</dbReference>
<gene>
    <name evidence="8" type="ORF">IAB89_09795</name>
</gene>
<dbReference type="NCBIfam" id="TIGR00255">
    <property type="entry name" value="YicC/YloC family endoribonuclease"/>
    <property type="match status" value="1"/>
</dbReference>
<evidence type="ECO:0000256" key="2">
    <source>
        <dbReference type="ARBA" id="ARBA00022722"/>
    </source>
</evidence>
<comment type="cofactor">
    <cofactor evidence="1">
        <name>a divalent metal cation</name>
        <dbReference type="ChEBI" id="CHEBI:60240"/>
    </cofactor>
</comment>
<proteinExistence type="inferred from homology"/>
<dbReference type="InterPro" id="IPR013527">
    <property type="entry name" value="YicC-like_N"/>
</dbReference>
<name>A0A9D1APG2_9FIRM</name>
<dbReference type="Pfam" id="PF08340">
    <property type="entry name" value="YicC-like_C"/>
    <property type="match status" value="1"/>
</dbReference>
<comment type="similarity">
    <text evidence="5">Belongs to the YicC/YloC family.</text>
</comment>
<keyword evidence="4" id="KW-0378">Hydrolase</keyword>
<dbReference type="Pfam" id="PF03755">
    <property type="entry name" value="YicC-like_N"/>
    <property type="match status" value="1"/>
</dbReference>
<protein>
    <submittedName>
        <fullName evidence="8">YicC family protein</fullName>
    </submittedName>
</protein>
<organism evidence="8 9">
    <name type="scientific">Candidatus Caccousia avicola</name>
    <dbReference type="NCBI Taxonomy" id="2840721"/>
    <lineage>
        <taxon>Bacteria</taxon>
        <taxon>Bacillati</taxon>
        <taxon>Bacillota</taxon>
        <taxon>Clostridia</taxon>
        <taxon>Eubacteriales</taxon>
        <taxon>Oscillospiraceae</taxon>
        <taxon>Oscillospiraceae incertae sedis</taxon>
        <taxon>Candidatus Caccousia</taxon>
    </lineage>
</organism>
<evidence type="ECO:0000259" key="6">
    <source>
        <dbReference type="Pfam" id="PF03755"/>
    </source>
</evidence>
<sequence>MIRSMTGFGRCEKVTSSHAIIVEIKSVNHRYFEFTSRVPRGYGFLEEKLKSYLQTKVSRGKVDVYVSYETLETGDVQVQVNHDLAAGYAAALHELSRRYGVKEDLSATSLSRYPDVLTVRRSPEDEGRVWEAVRVVLDEALVSFLAMREAEGARLREDVLQRAQTILKLVSNIEERSPQTVEEYRKKLEARLREMLADVKIDEQRILTEAAVFADKVAVAEETVRLRSHFAQLSSMLDSGEAIGRKLDFLVQEMNREANTIGSKASDSAIAYMVVDIKAEIEKIREQIQNIE</sequence>
<reference evidence="8" key="2">
    <citation type="journal article" date="2021" name="PeerJ">
        <title>Extensive microbial diversity within the chicken gut microbiome revealed by metagenomics and culture.</title>
        <authorList>
            <person name="Gilroy R."/>
            <person name="Ravi A."/>
            <person name="Getino M."/>
            <person name="Pursley I."/>
            <person name="Horton D.L."/>
            <person name="Alikhan N.F."/>
            <person name="Baker D."/>
            <person name="Gharbi K."/>
            <person name="Hall N."/>
            <person name="Watson M."/>
            <person name="Adriaenssens E.M."/>
            <person name="Foster-Nyarko E."/>
            <person name="Jarju S."/>
            <person name="Secka A."/>
            <person name="Antonio M."/>
            <person name="Oren A."/>
            <person name="Chaudhuri R.R."/>
            <person name="La Ragione R."/>
            <person name="Hildebrand F."/>
            <person name="Pallen M.J."/>
        </authorList>
    </citation>
    <scope>NUCLEOTIDE SEQUENCE</scope>
    <source>
        <strain evidence="8">ChiSxjej1B13-7958</strain>
    </source>
</reference>
<keyword evidence="3" id="KW-0255">Endonuclease</keyword>
<evidence type="ECO:0000313" key="8">
    <source>
        <dbReference type="EMBL" id="HIR47928.1"/>
    </source>
</evidence>
<evidence type="ECO:0000256" key="5">
    <source>
        <dbReference type="ARBA" id="ARBA00035648"/>
    </source>
</evidence>
<dbReference type="GO" id="GO:0004521">
    <property type="term" value="F:RNA endonuclease activity"/>
    <property type="evidence" value="ECO:0007669"/>
    <property type="project" value="InterPro"/>
</dbReference>
<dbReference type="InterPro" id="IPR005229">
    <property type="entry name" value="YicC/YloC-like"/>
</dbReference>
<feature type="domain" description="Endoribonuclease YicC-like N-terminal" evidence="6">
    <location>
        <begin position="2"/>
        <end position="156"/>
    </location>
</feature>
<evidence type="ECO:0000256" key="4">
    <source>
        <dbReference type="ARBA" id="ARBA00022801"/>
    </source>
</evidence>
<feature type="domain" description="Endoribonuclease YicC-like C-terminal" evidence="7">
    <location>
        <begin position="173"/>
        <end position="292"/>
    </location>
</feature>
<keyword evidence="2" id="KW-0540">Nuclease</keyword>
<dbReference type="PANTHER" id="PTHR30636">
    <property type="entry name" value="UPF0701 PROTEIN YICC"/>
    <property type="match status" value="1"/>
</dbReference>
<evidence type="ECO:0000313" key="9">
    <source>
        <dbReference type="Proteomes" id="UP000824242"/>
    </source>
</evidence>
<dbReference type="GO" id="GO:0016787">
    <property type="term" value="F:hydrolase activity"/>
    <property type="evidence" value="ECO:0007669"/>
    <property type="project" value="UniProtKB-KW"/>
</dbReference>
<accession>A0A9D1APG2</accession>
<reference evidence="8" key="1">
    <citation type="submission" date="2020-10" db="EMBL/GenBank/DDBJ databases">
        <authorList>
            <person name="Gilroy R."/>
        </authorList>
    </citation>
    <scope>NUCLEOTIDE SEQUENCE</scope>
    <source>
        <strain evidence="8">ChiSxjej1B13-7958</strain>
    </source>
</reference>